<gene>
    <name evidence="1" type="ORF">HMPREF0731_4315</name>
</gene>
<name>D5RTA3_9PROT</name>
<dbReference type="EMBL" id="ADVL01000783">
    <property type="protein sequence ID" value="EFH09479.1"/>
    <property type="molecule type" value="Genomic_DNA"/>
</dbReference>
<accession>D5RTA3</accession>
<comment type="caution">
    <text evidence="1">The sequence shown here is derived from an EMBL/GenBank/DDBJ whole genome shotgun (WGS) entry which is preliminary data.</text>
</comment>
<dbReference type="HOGENOM" id="CLU_2532964_0_0_5"/>
<dbReference type="AlphaFoldDB" id="D5RTA3"/>
<organism evidence="1 2">
    <name type="scientific">Pseudoroseomonas cervicalis ATCC 49957</name>
    <dbReference type="NCBI Taxonomy" id="525371"/>
    <lineage>
        <taxon>Bacteria</taxon>
        <taxon>Pseudomonadati</taxon>
        <taxon>Pseudomonadota</taxon>
        <taxon>Alphaproteobacteria</taxon>
        <taxon>Acetobacterales</taxon>
        <taxon>Roseomonadaceae</taxon>
        <taxon>Roseomonas</taxon>
    </lineage>
</organism>
<evidence type="ECO:0000313" key="1">
    <source>
        <dbReference type="EMBL" id="EFH09479.1"/>
    </source>
</evidence>
<evidence type="ECO:0000313" key="2">
    <source>
        <dbReference type="Proteomes" id="UP000005324"/>
    </source>
</evidence>
<keyword evidence="2" id="KW-1185">Reference proteome</keyword>
<proteinExistence type="predicted"/>
<dbReference type="Proteomes" id="UP000005324">
    <property type="component" value="Unassembled WGS sequence"/>
</dbReference>
<sequence>DPAGGYALRLPQGGVRILPPEALAAVLPGVEAPTLPFLAGYVIRTDDGNAAIRARLGEALRPVPGGLMVPPALAGGAALVFAA</sequence>
<feature type="non-terminal residue" evidence="1">
    <location>
        <position position="1"/>
    </location>
</feature>
<protein>
    <submittedName>
        <fullName evidence="1">Uncharacterized protein</fullName>
    </submittedName>
</protein>
<reference evidence="1 2" key="1">
    <citation type="submission" date="2010-04" db="EMBL/GenBank/DDBJ databases">
        <authorList>
            <person name="Qin X."/>
            <person name="Bachman B."/>
            <person name="Battles P."/>
            <person name="Bell A."/>
            <person name="Bess C."/>
            <person name="Bickham C."/>
            <person name="Chaboub L."/>
            <person name="Chen D."/>
            <person name="Coyle M."/>
            <person name="Deiros D.R."/>
            <person name="Dinh H."/>
            <person name="Forbes L."/>
            <person name="Fowler G."/>
            <person name="Francisco L."/>
            <person name="Fu Q."/>
            <person name="Gubbala S."/>
            <person name="Hale W."/>
            <person name="Han Y."/>
            <person name="Hemphill L."/>
            <person name="Highlander S.K."/>
            <person name="Hirani K."/>
            <person name="Hogues M."/>
            <person name="Jackson L."/>
            <person name="Jakkamsetti A."/>
            <person name="Javaid M."/>
            <person name="Jiang H."/>
            <person name="Korchina V."/>
            <person name="Kovar C."/>
            <person name="Lara F."/>
            <person name="Lee S."/>
            <person name="Mata R."/>
            <person name="Mathew T."/>
            <person name="Moen C."/>
            <person name="Morales K."/>
            <person name="Munidasa M."/>
            <person name="Nazareth L."/>
            <person name="Ngo R."/>
            <person name="Nguyen L."/>
            <person name="Okwuonu G."/>
            <person name="Ongeri F."/>
            <person name="Patil S."/>
            <person name="Petrosino J."/>
            <person name="Pham C."/>
            <person name="Pham P."/>
            <person name="Pu L.-L."/>
            <person name="Puazo M."/>
            <person name="Raj R."/>
            <person name="Reid J."/>
            <person name="Rouhana J."/>
            <person name="Saada N."/>
            <person name="Shang Y."/>
            <person name="Simmons D."/>
            <person name="Thornton R."/>
            <person name="Warren J."/>
            <person name="Weissenberger G."/>
            <person name="Zhang J."/>
            <person name="Zhang L."/>
            <person name="Zhou C."/>
            <person name="Zhu D."/>
            <person name="Muzny D."/>
            <person name="Worley K."/>
            <person name="Gibbs R."/>
        </authorList>
    </citation>
    <scope>NUCLEOTIDE SEQUENCE [LARGE SCALE GENOMIC DNA]</scope>
    <source>
        <strain evidence="1 2">ATCC 49957</strain>
    </source>
</reference>